<dbReference type="AlphaFoldDB" id="A0A0H5R8V2"/>
<sequence>YHISQFHIMARRCCSTCRQSLPRSKFGQNQWKKPDGASKCLSCTGVAQESFPRKSRTYVPIKQGTPEMNVRIRFVEFQNGCALIAEEMEHGAVLERIGQWRLPPTIDVPYHKKQTLVIRRGGVSVSERHHMLAVAIAGSSSNKSGIAVFHFNSARFPSYLWFGLGLVRSEFHKDFIRVWPAHSNLFRDFTLRSWTLLSPSASDMSHVPTIRAESLSDDTWMMVLDYIGVDDLRGLLLVPSMRKYVEARTRISLSSRDEPCHSYGVHSSVIFSVCGKVYVSLCGDRLSCYDSSSGADITTWEFPPDSSHHSDDAIEDDCVILSKCKKFLAVLISQDRLEFAELSTNLIIFSFGSRYPVFHQCFCVAACFTDTGVLFAKESMVQFSSFASNFRSICAVMATKDFQTFGRIHRMLPTSSGVVLLFQDHSGATHRYLVVNGHGPDVTPSDVSAMTSSICQLFFSQSSFHHDEIVCFGRSASSILTVEQRLELASNWVLRSTRVDGTGRKSVDIPLTGTPTNWLLAVSDDGVRLAIQSKADRFFYNDRDHVRFERLLLLNLPGIDSDNEDDTVDLLQDSADYDDGSIIQIWDMVHGRLQYQYPVSSDQTTHYLRWLCNGRLIHWVLVSMGTELVNIVDIIQVDLNCSCSDCHNAKICGKSR</sequence>
<dbReference type="EMBL" id="HACM01009705">
    <property type="protein sequence ID" value="CRZ10147.1"/>
    <property type="molecule type" value="Transcribed_RNA"/>
</dbReference>
<protein>
    <submittedName>
        <fullName evidence="1">Uncharacterized protein</fullName>
    </submittedName>
</protein>
<reference evidence="1" key="1">
    <citation type="submission" date="2015-04" db="EMBL/GenBank/DDBJ databases">
        <title>The genome sequence of the plant pathogenic Rhizarian Plasmodiophora brassicae reveals insights in its biotrophic life cycle and the origin of chitin synthesis.</title>
        <authorList>
            <person name="Schwelm A."/>
            <person name="Fogelqvist J."/>
            <person name="Knaust A."/>
            <person name="Julke S."/>
            <person name="Lilja T."/>
            <person name="Dhandapani V."/>
            <person name="Bonilla-Rosso G."/>
            <person name="Karlsson M."/>
            <person name="Shevchenko A."/>
            <person name="Choi S.R."/>
            <person name="Kim H.G."/>
            <person name="Park J.Y."/>
            <person name="Lim Y.P."/>
            <person name="Ludwig-Muller J."/>
            <person name="Dixelius C."/>
        </authorList>
    </citation>
    <scope>NUCLEOTIDE SEQUENCE</scope>
    <source>
        <tissue evidence="1">Potato root galls</tissue>
    </source>
</reference>
<evidence type="ECO:0000313" key="1">
    <source>
        <dbReference type="EMBL" id="CRZ10147.1"/>
    </source>
</evidence>
<accession>A0A0H5R8V2</accession>
<name>A0A0H5R8V2_9EUKA</name>
<feature type="non-terminal residue" evidence="1">
    <location>
        <position position="1"/>
    </location>
</feature>
<proteinExistence type="predicted"/>
<organism evidence="1">
    <name type="scientific">Spongospora subterranea</name>
    <dbReference type="NCBI Taxonomy" id="70186"/>
    <lineage>
        <taxon>Eukaryota</taxon>
        <taxon>Sar</taxon>
        <taxon>Rhizaria</taxon>
        <taxon>Endomyxa</taxon>
        <taxon>Phytomyxea</taxon>
        <taxon>Plasmodiophorida</taxon>
        <taxon>Plasmodiophoridae</taxon>
        <taxon>Spongospora</taxon>
    </lineage>
</organism>